<dbReference type="EMBL" id="JAUOZS010000002">
    <property type="protein sequence ID" value="MDT8904046.1"/>
    <property type="molecule type" value="Genomic_DNA"/>
</dbReference>
<dbReference type="Pfam" id="PF01522">
    <property type="entry name" value="Polysacc_deac_1"/>
    <property type="match status" value="1"/>
</dbReference>
<evidence type="ECO:0000256" key="2">
    <source>
        <dbReference type="ARBA" id="ARBA00022729"/>
    </source>
</evidence>
<gene>
    <name evidence="4" type="ORF">Q4T40_22660</name>
</gene>
<name>A0ABU3P4U7_9FIRM</name>
<dbReference type="InterPro" id="IPR051398">
    <property type="entry name" value="Polysacch_Deacetylase"/>
</dbReference>
<dbReference type="InterPro" id="IPR011330">
    <property type="entry name" value="Glyco_hydro/deAcase_b/a-brl"/>
</dbReference>
<organism evidence="4 5">
    <name type="scientific">Anaeroselena agilis</name>
    <dbReference type="NCBI Taxonomy" id="3063788"/>
    <lineage>
        <taxon>Bacteria</taxon>
        <taxon>Bacillati</taxon>
        <taxon>Bacillota</taxon>
        <taxon>Negativicutes</taxon>
        <taxon>Acetonemataceae</taxon>
        <taxon>Anaeroselena</taxon>
    </lineage>
</organism>
<protein>
    <submittedName>
        <fullName evidence="4">Polysaccharide deacetylase family protein</fullName>
        <ecNumber evidence="4">3.-.-.-</ecNumber>
    </submittedName>
</protein>
<dbReference type="PANTHER" id="PTHR34216">
    <property type="match status" value="1"/>
</dbReference>
<dbReference type="PROSITE" id="PS51677">
    <property type="entry name" value="NODB"/>
    <property type="match status" value="1"/>
</dbReference>
<dbReference type="RefSeq" id="WP_413782607.1">
    <property type="nucleotide sequence ID" value="NZ_JAUOZS010000002.1"/>
</dbReference>
<reference evidence="4 5" key="1">
    <citation type="submission" date="2023-07" db="EMBL/GenBank/DDBJ databases">
        <title>The novel representative of Negativicutes class, Anaeroselena agilis gen. nov. sp. nov.</title>
        <authorList>
            <person name="Prokofeva M.I."/>
            <person name="Elcheninov A.G."/>
            <person name="Klyukina A."/>
            <person name="Kublanov I.V."/>
            <person name="Frolov E.N."/>
            <person name="Podosokorskaya O.A."/>
        </authorList>
    </citation>
    <scope>NUCLEOTIDE SEQUENCE [LARGE SCALE GENOMIC DNA]</scope>
    <source>
        <strain evidence="4 5">4137-cl</strain>
    </source>
</reference>
<comment type="subcellular location">
    <subcellularLocation>
        <location evidence="1">Secreted</location>
    </subcellularLocation>
</comment>
<dbReference type="EC" id="3.-.-.-" evidence="4"/>
<keyword evidence="5" id="KW-1185">Reference proteome</keyword>
<dbReference type="Proteomes" id="UP001254848">
    <property type="component" value="Unassembled WGS sequence"/>
</dbReference>
<evidence type="ECO:0000313" key="5">
    <source>
        <dbReference type="Proteomes" id="UP001254848"/>
    </source>
</evidence>
<dbReference type="InterPro" id="IPR002509">
    <property type="entry name" value="NODB_dom"/>
</dbReference>
<dbReference type="GO" id="GO:0016787">
    <property type="term" value="F:hydrolase activity"/>
    <property type="evidence" value="ECO:0007669"/>
    <property type="project" value="UniProtKB-KW"/>
</dbReference>
<accession>A0ABU3P4U7</accession>
<dbReference type="CDD" id="cd10918">
    <property type="entry name" value="CE4_NodB_like_5s_6s"/>
    <property type="match status" value="1"/>
</dbReference>
<evidence type="ECO:0000256" key="1">
    <source>
        <dbReference type="ARBA" id="ARBA00004613"/>
    </source>
</evidence>
<evidence type="ECO:0000259" key="3">
    <source>
        <dbReference type="PROSITE" id="PS51677"/>
    </source>
</evidence>
<proteinExistence type="predicted"/>
<feature type="domain" description="NodB homology" evidence="3">
    <location>
        <begin position="84"/>
        <end position="252"/>
    </location>
</feature>
<keyword evidence="4" id="KW-0378">Hydrolase</keyword>
<dbReference type="PANTHER" id="PTHR34216:SF3">
    <property type="entry name" value="POLY-BETA-1,6-N-ACETYL-D-GLUCOSAMINE N-DEACETYLASE"/>
    <property type="match status" value="1"/>
</dbReference>
<sequence>MKLLSRGAAVGAALIILAAVWAAWPAAGVPILSYHKVGDTEEAYSVAPADFERQMAYLADKGYTAITMADLFGRLTAGKPLPARPVVITFDDGYADNYYTALPIMAKYGMRATVFVVTDFLGERPYLTWDEVKALRAAGTEIGSHSLAHRALPELPADERLRDVAASKEGLEWRLDAPVRFFAYPFGRYDAASEEALQAVGYRAAVSTRLGLNNPGDDLYALKRINIPRSRWGLLEFRLRLLRANVYEKLGL</sequence>
<keyword evidence="2" id="KW-0732">Signal</keyword>
<dbReference type="Gene3D" id="3.20.20.370">
    <property type="entry name" value="Glycoside hydrolase/deacetylase"/>
    <property type="match status" value="1"/>
</dbReference>
<evidence type="ECO:0000313" key="4">
    <source>
        <dbReference type="EMBL" id="MDT8904046.1"/>
    </source>
</evidence>
<comment type="caution">
    <text evidence="4">The sequence shown here is derived from an EMBL/GenBank/DDBJ whole genome shotgun (WGS) entry which is preliminary data.</text>
</comment>
<dbReference type="SUPFAM" id="SSF88713">
    <property type="entry name" value="Glycoside hydrolase/deacetylase"/>
    <property type="match status" value="1"/>
</dbReference>